<evidence type="ECO:0000313" key="2">
    <source>
        <dbReference type="Proteomes" id="UP000250275"/>
    </source>
</evidence>
<dbReference type="EMBL" id="KQ761453">
    <property type="protein sequence ID" value="OAD57538.1"/>
    <property type="molecule type" value="Genomic_DNA"/>
</dbReference>
<reference evidence="1 2" key="1">
    <citation type="submission" date="2015-07" db="EMBL/GenBank/DDBJ databases">
        <title>The genome of Eufriesea mexicana.</title>
        <authorList>
            <person name="Pan H."/>
            <person name="Kapheim K."/>
        </authorList>
    </citation>
    <scope>NUCLEOTIDE SEQUENCE [LARGE SCALE GENOMIC DNA]</scope>
    <source>
        <strain evidence="1">0111107269</strain>
        <tissue evidence="1">Whole body</tissue>
    </source>
</reference>
<dbReference type="Proteomes" id="UP000250275">
    <property type="component" value="Unassembled WGS sequence"/>
</dbReference>
<dbReference type="AlphaFoldDB" id="A0A310SPB9"/>
<gene>
    <name evidence="1" type="ORF">WN48_01863</name>
</gene>
<accession>A0A310SPB9</accession>
<keyword evidence="2" id="KW-1185">Reference proteome</keyword>
<evidence type="ECO:0000313" key="1">
    <source>
        <dbReference type="EMBL" id="OAD57538.1"/>
    </source>
</evidence>
<protein>
    <submittedName>
        <fullName evidence="1">Uncharacterized protein</fullName>
    </submittedName>
</protein>
<sequence>MVRSWQERRLARVCLTGDAVCRDGSLDADLIGFIMGAGLNGGADAMQPDVAEKARKGAAQAFFGGLGFFRVRWWPSDGSSVSVSATLVPCRWYTEGGRHSSFRASIRDIEMRLLALLSVLCLASRCADCRAVDVDSGESENSVGRHRRKFTVEELLNGKFPHGISDDVDVDICKAGVLLAHNQKMYLVRIKILPPTISAIYDLGSKSTKVIGIQNRQGGRRCHGHVVEKDRVGIEKDGMAPAVKNY</sequence>
<organism evidence="1 2">
    <name type="scientific">Eufriesea mexicana</name>
    <dbReference type="NCBI Taxonomy" id="516756"/>
    <lineage>
        <taxon>Eukaryota</taxon>
        <taxon>Metazoa</taxon>
        <taxon>Ecdysozoa</taxon>
        <taxon>Arthropoda</taxon>
        <taxon>Hexapoda</taxon>
        <taxon>Insecta</taxon>
        <taxon>Pterygota</taxon>
        <taxon>Neoptera</taxon>
        <taxon>Endopterygota</taxon>
        <taxon>Hymenoptera</taxon>
        <taxon>Apocrita</taxon>
        <taxon>Aculeata</taxon>
        <taxon>Apoidea</taxon>
        <taxon>Anthophila</taxon>
        <taxon>Apidae</taxon>
        <taxon>Eufriesea</taxon>
    </lineage>
</organism>
<proteinExistence type="predicted"/>
<name>A0A310SPB9_9HYME</name>